<sequence>MQFNTTLLFIIFFLTNSCYSGKLTPLADLPSGLKEISAIEKTSKSDILWVIEDAGNNNHLYGLDAKVKITKDIEIENVQNIDWEDLTSDTDGNIYIGDFGNNSKKRKNFAIYKVSHPENAESSAKAEVISFKLPKDMKSEDFESFFLYNDAFYMFSKDHKKCELIKVPNQVGDHVAEYISEVKLKGKKTKVTSADISQDGKTVVLLNHDKLWKLSDFTSDDFFSGTIEAMAFEHESQKEGINILDSNEVLITDEKTKHEGGKLYLFGLD</sequence>
<evidence type="ECO:0000313" key="1">
    <source>
        <dbReference type="EMBL" id="MCK8479386.1"/>
    </source>
</evidence>
<evidence type="ECO:0008006" key="3">
    <source>
        <dbReference type="Google" id="ProtNLM"/>
    </source>
</evidence>
<gene>
    <name evidence="1" type="ORF">MUY34_02075</name>
</gene>
<dbReference type="EMBL" id="JALPQF010000001">
    <property type="protein sequence ID" value="MCK8479386.1"/>
    <property type="molecule type" value="Genomic_DNA"/>
</dbReference>
<name>A0ABT0H4T3_9FLAO</name>
<comment type="caution">
    <text evidence="1">The sequence shown here is derived from an EMBL/GenBank/DDBJ whole genome shotgun (WGS) entry which is preliminary data.</text>
</comment>
<keyword evidence="2" id="KW-1185">Reference proteome</keyword>
<dbReference type="Proteomes" id="UP001203687">
    <property type="component" value="Unassembled WGS sequence"/>
</dbReference>
<proteinExistence type="predicted"/>
<dbReference type="RefSeq" id="WP_248411729.1">
    <property type="nucleotide sequence ID" value="NZ_JALPQF010000001.1"/>
</dbReference>
<reference evidence="1" key="1">
    <citation type="submission" date="2022-04" db="EMBL/GenBank/DDBJ databases">
        <authorList>
            <person name="Ren T."/>
        </authorList>
    </citation>
    <scope>NUCLEOTIDE SEQUENCE</scope>
    <source>
        <strain evidence="1">F63249</strain>
    </source>
</reference>
<accession>A0ABT0H4T3</accession>
<organism evidence="1 2">
    <name type="scientific">Psychroserpens algicola</name>
    <dbReference type="NCBI Taxonomy" id="1719034"/>
    <lineage>
        <taxon>Bacteria</taxon>
        <taxon>Pseudomonadati</taxon>
        <taxon>Bacteroidota</taxon>
        <taxon>Flavobacteriia</taxon>
        <taxon>Flavobacteriales</taxon>
        <taxon>Flavobacteriaceae</taxon>
        <taxon>Psychroserpens</taxon>
    </lineage>
</organism>
<protein>
    <recommendedName>
        <fullName evidence="3">SdiA-regulated family protein</fullName>
    </recommendedName>
</protein>
<evidence type="ECO:0000313" key="2">
    <source>
        <dbReference type="Proteomes" id="UP001203687"/>
    </source>
</evidence>